<dbReference type="Proteomes" id="UP001318040">
    <property type="component" value="Chromosome 24"/>
</dbReference>
<feature type="region of interest" description="Disordered" evidence="3">
    <location>
        <begin position="109"/>
        <end position="142"/>
    </location>
</feature>
<evidence type="ECO:0000313" key="5">
    <source>
        <dbReference type="Proteomes" id="UP001318040"/>
    </source>
</evidence>
<evidence type="ECO:0000256" key="3">
    <source>
        <dbReference type="SAM" id="MobiDB-lite"/>
    </source>
</evidence>
<name>A0AAJ7WZS7_PETMA</name>
<keyword evidence="5" id="KW-1185">Reference proteome</keyword>
<evidence type="ECO:0000313" key="6">
    <source>
        <dbReference type="RefSeq" id="XP_032816066.1"/>
    </source>
</evidence>
<dbReference type="InterPro" id="IPR001693">
    <property type="entry name" value="Calcitonin_peptide-like"/>
</dbReference>
<dbReference type="GO" id="GO:0005576">
    <property type="term" value="C:extracellular region"/>
    <property type="evidence" value="ECO:0007669"/>
    <property type="project" value="InterPro"/>
</dbReference>
<feature type="compositionally biased region" description="Low complexity" evidence="3">
    <location>
        <begin position="187"/>
        <end position="198"/>
    </location>
</feature>
<sequence>MRDRDREIGLPWGKRKKEAPKPSPAISPAVSLRQQQQQPQQPQQPQNPQPPSPLTMSPRHASLLLACLVLSARLSGSRAAPPRLILEQGGPPGVAGRLLGALVSGYLRPAGDGRGQQQQRDDEEEGAQWESEPLGWDGSPERDLAVSKRCAGLSTCILADLTDKLHRLSGTRTNVGVGTPGRKRRAAPSSSSSSPAGISRGGSQGPGEISSPSFSSSSSLKPGSLPPRAV</sequence>
<evidence type="ECO:0000256" key="1">
    <source>
        <dbReference type="ARBA" id="ARBA00009222"/>
    </source>
</evidence>
<dbReference type="InterPro" id="IPR021116">
    <property type="entry name" value="Calcitonin/adrenomedullin"/>
</dbReference>
<evidence type="ECO:0000256" key="2">
    <source>
        <dbReference type="PIRSR" id="PIRSR621116-50"/>
    </source>
</evidence>
<feature type="compositionally biased region" description="Low complexity" evidence="3">
    <location>
        <begin position="210"/>
        <end position="230"/>
    </location>
</feature>
<dbReference type="GO" id="GO:0005179">
    <property type="term" value="F:hormone activity"/>
    <property type="evidence" value="ECO:0007669"/>
    <property type="project" value="InterPro"/>
</dbReference>
<proteinExistence type="inferred from homology"/>
<feature type="domain" description="Calcitonin peptide-like" evidence="4">
    <location>
        <begin position="148"/>
        <end position="184"/>
    </location>
</feature>
<dbReference type="AlphaFoldDB" id="A0AAJ7WZS7"/>
<dbReference type="Pfam" id="PF00214">
    <property type="entry name" value="Calc_CGRP_IAPP"/>
    <property type="match status" value="1"/>
</dbReference>
<dbReference type="RefSeq" id="XP_032816066.1">
    <property type="nucleotide sequence ID" value="XM_032960175.1"/>
</dbReference>
<gene>
    <name evidence="6" type="primary">LOC116945650</name>
</gene>
<comment type="similarity">
    <text evidence="1">Belongs to the calcitonin family.</text>
</comment>
<accession>A0AAJ7WZS7</accession>
<dbReference type="SMART" id="SM00113">
    <property type="entry name" value="CALCITONIN"/>
    <property type="match status" value="1"/>
</dbReference>
<feature type="disulfide bond" evidence="2">
    <location>
        <begin position="150"/>
        <end position="156"/>
    </location>
</feature>
<organism evidence="5 6">
    <name type="scientific">Petromyzon marinus</name>
    <name type="common">Sea lamprey</name>
    <dbReference type="NCBI Taxonomy" id="7757"/>
    <lineage>
        <taxon>Eukaryota</taxon>
        <taxon>Metazoa</taxon>
        <taxon>Chordata</taxon>
        <taxon>Craniata</taxon>
        <taxon>Vertebrata</taxon>
        <taxon>Cyclostomata</taxon>
        <taxon>Hyperoartia</taxon>
        <taxon>Petromyzontiformes</taxon>
        <taxon>Petromyzontidae</taxon>
        <taxon>Petromyzon</taxon>
    </lineage>
</organism>
<evidence type="ECO:0000259" key="4">
    <source>
        <dbReference type="SMART" id="SM00113"/>
    </source>
</evidence>
<feature type="compositionally biased region" description="Low complexity" evidence="3">
    <location>
        <begin position="34"/>
        <end position="44"/>
    </location>
</feature>
<keyword evidence="2" id="KW-1015">Disulfide bond</keyword>
<feature type="region of interest" description="Disordered" evidence="3">
    <location>
        <begin position="171"/>
        <end position="230"/>
    </location>
</feature>
<dbReference type="KEGG" id="pmrn:116945650"/>
<protein>
    <submittedName>
        <fullName evidence="6">Calcitonin-1-like</fullName>
    </submittedName>
</protein>
<reference evidence="6" key="1">
    <citation type="submission" date="2025-08" db="UniProtKB">
        <authorList>
            <consortium name="RefSeq"/>
        </authorList>
    </citation>
    <scope>IDENTIFICATION</scope>
    <source>
        <tissue evidence="6">Sperm</tissue>
    </source>
</reference>
<feature type="region of interest" description="Disordered" evidence="3">
    <location>
        <begin position="1"/>
        <end position="58"/>
    </location>
</feature>